<dbReference type="GO" id="GO:0046872">
    <property type="term" value="F:metal ion binding"/>
    <property type="evidence" value="ECO:0007669"/>
    <property type="project" value="UniProtKB-KW"/>
</dbReference>
<dbReference type="SUPFAM" id="SSF109604">
    <property type="entry name" value="HD-domain/PDEase-like"/>
    <property type="match status" value="1"/>
</dbReference>
<keyword evidence="1" id="KW-0479">Metal-binding</keyword>
<dbReference type="Gene3D" id="1.10.3210.10">
    <property type="entry name" value="Hypothetical protein af1432"/>
    <property type="match status" value="1"/>
</dbReference>
<keyword evidence="2 4" id="KW-0378">Hydrolase</keyword>
<name>A0A511MWQ9_DEIC1</name>
<dbReference type="Proteomes" id="UP000321306">
    <property type="component" value="Unassembled WGS sequence"/>
</dbReference>
<feature type="domain" description="HD" evidence="3">
    <location>
        <begin position="14"/>
        <end position="172"/>
    </location>
</feature>
<dbReference type="InterPro" id="IPR006674">
    <property type="entry name" value="HD_domain"/>
</dbReference>
<evidence type="ECO:0000256" key="2">
    <source>
        <dbReference type="ARBA" id="ARBA00022801"/>
    </source>
</evidence>
<dbReference type="InterPro" id="IPR039356">
    <property type="entry name" value="YfbR/HDDC2"/>
</dbReference>
<dbReference type="OrthoDB" id="9796032at2"/>
<evidence type="ECO:0000256" key="1">
    <source>
        <dbReference type="ARBA" id="ARBA00022723"/>
    </source>
</evidence>
<dbReference type="PANTHER" id="PTHR11845">
    <property type="entry name" value="5'-DEOXYNUCLEOTIDASE HDDC2"/>
    <property type="match status" value="1"/>
</dbReference>
<dbReference type="AlphaFoldDB" id="A0A511MWQ9"/>
<comment type="caution">
    <text evidence="4">The sequence shown here is derived from an EMBL/GenBank/DDBJ whole genome shotgun (WGS) entry which is preliminary data.</text>
</comment>
<keyword evidence="5" id="KW-1185">Reference proteome</keyword>
<protein>
    <submittedName>
        <fullName evidence="4">Phosphohydrolase</fullName>
    </submittedName>
</protein>
<evidence type="ECO:0000259" key="3">
    <source>
        <dbReference type="Pfam" id="PF13023"/>
    </source>
</evidence>
<dbReference type="PANTHER" id="PTHR11845:SF13">
    <property type="entry name" value="5'-DEOXYNUCLEOTIDASE HDDC2"/>
    <property type="match status" value="1"/>
</dbReference>
<dbReference type="GO" id="GO:0002953">
    <property type="term" value="F:5'-deoxynucleotidase activity"/>
    <property type="evidence" value="ECO:0007669"/>
    <property type="project" value="InterPro"/>
</dbReference>
<dbReference type="EMBL" id="BJXB01000001">
    <property type="protein sequence ID" value="GEM44607.1"/>
    <property type="molecule type" value="Genomic_DNA"/>
</dbReference>
<organism evidence="4 5">
    <name type="scientific">Deinococcus cellulosilyticus (strain DSM 18568 / NBRC 106333 / KACC 11606 / 5516J-15)</name>
    <dbReference type="NCBI Taxonomy" id="1223518"/>
    <lineage>
        <taxon>Bacteria</taxon>
        <taxon>Thermotogati</taxon>
        <taxon>Deinococcota</taxon>
        <taxon>Deinococci</taxon>
        <taxon>Deinococcales</taxon>
        <taxon>Deinococcaceae</taxon>
        <taxon>Deinococcus</taxon>
    </lineage>
</organism>
<accession>A0A511MWQ9</accession>
<evidence type="ECO:0000313" key="4">
    <source>
        <dbReference type="EMBL" id="GEM44607.1"/>
    </source>
</evidence>
<proteinExistence type="predicted"/>
<sequence length="202" mass="22562">MERLAAQIHFLLVCDQLKTVIRTTTLHDGSRYENSAEHSWHLALMAVTLSEHAPKGTDIQKVVRLLLVHDLVEIHAGDTFFAVSAAGLQEQSEKEAQAASALFGLLPADQQQEFQTLWEEFEAQETREAHFAKALDALQPMLLTWGGNGLGCTERHPDLTREKLLDLKQKPLQRFPSLWAYARQLLDQAASRGTIPSATVPD</sequence>
<dbReference type="Pfam" id="PF13023">
    <property type="entry name" value="HD_3"/>
    <property type="match status" value="1"/>
</dbReference>
<reference evidence="4 5" key="1">
    <citation type="submission" date="2019-07" db="EMBL/GenBank/DDBJ databases">
        <title>Whole genome shotgun sequence of Deinococcus cellulosilyticus NBRC 106333.</title>
        <authorList>
            <person name="Hosoyama A."/>
            <person name="Uohara A."/>
            <person name="Ohji S."/>
            <person name="Ichikawa N."/>
        </authorList>
    </citation>
    <scope>NUCLEOTIDE SEQUENCE [LARGE SCALE GENOMIC DNA]</scope>
    <source>
        <strain evidence="4 5">NBRC 106333</strain>
    </source>
</reference>
<dbReference type="RefSeq" id="WP_146881756.1">
    <property type="nucleotide sequence ID" value="NZ_BJXB01000001.1"/>
</dbReference>
<dbReference type="GO" id="GO:0005737">
    <property type="term" value="C:cytoplasm"/>
    <property type="evidence" value="ECO:0007669"/>
    <property type="project" value="TreeGrafter"/>
</dbReference>
<gene>
    <name evidence="4" type="ORF">DC3_02420</name>
</gene>
<evidence type="ECO:0000313" key="5">
    <source>
        <dbReference type="Proteomes" id="UP000321306"/>
    </source>
</evidence>